<dbReference type="KEGG" id="dat:HRM2_43840"/>
<evidence type="ECO:0000256" key="5">
    <source>
        <dbReference type="PROSITE-ProRule" id="PRU00284"/>
    </source>
</evidence>
<dbReference type="HOGENOM" id="CLU_000445_107_27_7"/>
<name>C0QE19_DESAH</name>
<dbReference type="PANTHER" id="PTHR32089">
    <property type="entry name" value="METHYL-ACCEPTING CHEMOTAXIS PROTEIN MCPB"/>
    <property type="match status" value="1"/>
</dbReference>
<comment type="similarity">
    <text evidence="4">Belongs to the methyl-accepting chemotaxis (MCP) protein family.</text>
</comment>
<dbReference type="SMART" id="SM00283">
    <property type="entry name" value="MA"/>
    <property type="match status" value="1"/>
</dbReference>
<sequence length="548" mass="59541">MQGILNSTTLIRKFHLIIGVVSFFAVFNIVGMYEIAKTGYFQFLEREHIELVQLLDKQFSLLKQIEDEEQFKEILTRQSSARSTLGMRPLLEEIILQPQRVFEGVFLPEVWTFKLLGFGKAFDLCEKDIVNDTQAMALIDQYLSKSLDKKDFIDAFQNLIPEIYSNSYGFAEVIPAARILVRNILLVCNFLFSALLISFLLYISKSIYKPIQKGIEFAKSMSEGDLTHTLDVNRTDEIGTLIRSLNEMAQKLKEMFSDIISGSQNLTASSTELSAISEQIFTNSDQTAKNSNSVASAAEEMSTNMNSVAAATEQATANIQMVVAAAEEMTATINEISKNTIKGSETTIQAVQTAKQVSEQVDKLGKAANEISQVTETIADISEQTNLLALNATIEAARAGEAGKGFAVVAGEIKALAQQTAAATNEISSKINGVQTTTKESINAIESIVDIINEINEIVTTVATAIEEQSATTQEIAINVSQAAAGLGEINENVNQTSVVAGEVTQSITVVSQAANEVNSGSKQVMSSAAELSKLAENLNEMVGSFKI</sequence>
<dbReference type="InterPro" id="IPR004089">
    <property type="entry name" value="MCPsignal_dom"/>
</dbReference>
<dbReference type="Gene3D" id="1.10.287.950">
    <property type="entry name" value="Methyl-accepting chemotaxis protein"/>
    <property type="match status" value="1"/>
</dbReference>
<reference evidence="10 11" key="1">
    <citation type="journal article" date="2009" name="Environ. Microbiol.">
        <title>Genome sequence of Desulfobacterium autotrophicum HRM2, a marine sulfate reducer oxidizing organic carbon completely to carbon dioxide.</title>
        <authorList>
            <person name="Strittmatter A.W."/>
            <person name="Liesegang H."/>
            <person name="Rabus R."/>
            <person name="Decker I."/>
            <person name="Amann J."/>
            <person name="Andres S."/>
            <person name="Henne A."/>
            <person name="Fricke W.F."/>
            <person name="Martinez-Arias R."/>
            <person name="Bartels D."/>
            <person name="Goesmann A."/>
            <person name="Krause L."/>
            <person name="Puehler A."/>
            <person name="Klenk H.P."/>
            <person name="Richter M."/>
            <person name="Schuler M."/>
            <person name="Gloeckner F.O."/>
            <person name="Meyerdierks A."/>
            <person name="Gottschalk G."/>
            <person name="Amann R."/>
        </authorList>
    </citation>
    <scope>NUCLEOTIDE SEQUENCE [LARGE SCALE GENOMIC DNA]</scope>
    <source>
        <strain evidence="11">ATCC 43914 / DSM 3382 / HRM2</strain>
    </source>
</reference>
<dbReference type="GO" id="GO:0007165">
    <property type="term" value="P:signal transduction"/>
    <property type="evidence" value="ECO:0007669"/>
    <property type="project" value="UniProtKB-KW"/>
</dbReference>
<evidence type="ECO:0000259" key="9">
    <source>
        <dbReference type="PROSITE" id="PS50885"/>
    </source>
</evidence>
<feature type="domain" description="HAMP" evidence="9">
    <location>
        <begin position="205"/>
        <end position="257"/>
    </location>
</feature>
<dbReference type="SUPFAM" id="SSF58104">
    <property type="entry name" value="Methyl-accepting chemotaxis protein (MCP) signaling domain"/>
    <property type="match status" value="1"/>
</dbReference>
<dbReference type="SMART" id="SM00304">
    <property type="entry name" value="HAMP"/>
    <property type="match status" value="1"/>
</dbReference>
<protein>
    <submittedName>
        <fullName evidence="10">Methyl-accepting chemotaxis protein</fullName>
    </submittedName>
</protein>
<feature type="domain" description="T-SNARE coiled-coil homology" evidence="8">
    <location>
        <begin position="435"/>
        <end position="497"/>
    </location>
</feature>
<dbReference type="InterPro" id="IPR000727">
    <property type="entry name" value="T_SNARE_dom"/>
</dbReference>
<dbReference type="PANTHER" id="PTHR32089:SF112">
    <property type="entry name" value="LYSOZYME-LIKE PROTEIN-RELATED"/>
    <property type="match status" value="1"/>
</dbReference>
<dbReference type="Pfam" id="PF00672">
    <property type="entry name" value="HAMP"/>
    <property type="match status" value="1"/>
</dbReference>
<feature type="transmembrane region" description="Helical" evidence="6">
    <location>
        <begin position="184"/>
        <end position="203"/>
    </location>
</feature>
<feature type="transmembrane region" description="Helical" evidence="6">
    <location>
        <begin position="14"/>
        <end position="36"/>
    </location>
</feature>
<keyword evidence="6" id="KW-0812">Transmembrane</keyword>
<dbReference type="PRINTS" id="PR00260">
    <property type="entry name" value="CHEMTRNSDUCR"/>
</dbReference>
<dbReference type="GO" id="GO:0004888">
    <property type="term" value="F:transmembrane signaling receptor activity"/>
    <property type="evidence" value="ECO:0007669"/>
    <property type="project" value="InterPro"/>
</dbReference>
<evidence type="ECO:0000256" key="3">
    <source>
        <dbReference type="ARBA" id="ARBA00023224"/>
    </source>
</evidence>
<proteinExistence type="inferred from homology"/>
<keyword evidence="6" id="KW-1133">Transmembrane helix</keyword>
<dbReference type="AlphaFoldDB" id="C0QE19"/>
<comment type="subcellular location">
    <subcellularLocation>
        <location evidence="1">Cell inner membrane</location>
        <topology evidence="1">Multi-pass membrane protein</topology>
    </subcellularLocation>
</comment>
<evidence type="ECO:0000313" key="10">
    <source>
        <dbReference type="EMBL" id="ACN17440.1"/>
    </source>
</evidence>
<keyword evidence="3 5" id="KW-0807">Transducer</keyword>
<dbReference type="PROSITE" id="PS50192">
    <property type="entry name" value="T_SNARE"/>
    <property type="match status" value="1"/>
</dbReference>
<dbReference type="EMBL" id="CP001087">
    <property type="protein sequence ID" value="ACN17440.1"/>
    <property type="molecule type" value="Genomic_DNA"/>
</dbReference>
<keyword evidence="6" id="KW-0472">Membrane</keyword>
<feature type="domain" description="Methyl-accepting transducer" evidence="7">
    <location>
        <begin position="276"/>
        <end position="512"/>
    </location>
</feature>
<dbReference type="RefSeq" id="WP_015906168.1">
    <property type="nucleotide sequence ID" value="NC_012108.1"/>
</dbReference>
<evidence type="ECO:0000256" key="1">
    <source>
        <dbReference type="ARBA" id="ARBA00004429"/>
    </source>
</evidence>
<keyword evidence="11" id="KW-1185">Reference proteome</keyword>
<dbReference type="GO" id="GO:0006935">
    <property type="term" value="P:chemotaxis"/>
    <property type="evidence" value="ECO:0007669"/>
    <property type="project" value="InterPro"/>
</dbReference>
<evidence type="ECO:0000256" key="6">
    <source>
        <dbReference type="SAM" id="Phobius"/>
    </source>
</evidence>
<gene>
    <name evidence="10" type="ordered locus">HRM2_43840</name>
</gene>
<dbReference type="GO" id="GO:0005886">
    <property type="term" value="C:plasma membrane"/>
    <property type="evidence" value="ECO:0007669"/>
    <property type="project" value="UniProtKB-SubCell"/>
</dbReference>
<accession>C0QE19</accession>
<evidence type="ECO:0000256" key="4">
    <source>
        <dbReference type="ARBA" id="ARBA00029447"/>
    </source>
</evidence>
<organism evidence="10 11">
    <name type="scientific">Desulforapulum autotrophicum (strain ATCC 43914 / DSM 3382 / VKM B-1955 / HRM2)</name>
    <name type="common">Desulfobacterium autotrophicum</name>
    <dbReference type="NCBI Taxonomy" id="177437"/>
    <lineage>
        <taxon>Bacteria</taxon>
        <taxon>Pseudomonadati</taxon>
        <taxon>Thermodesulfobacteriota</taxon>
        <taxon>Desulfobacteria</taxon>
        <taxon>Desulfobacterales</taxon>
        <taxon>Desulfobacteraceae</taxon>
        <taxon>Desulforapulum</taxon>
    </lineage>
</organism>
<dbReference type="Proteomes" id="UP000000442">
    <property type="component" value="Chromosome"/>
</dbReference>
<keyword evidence="2" id="KW-0997">Cell inner membrane</keyword>
<dbReference type="PROSITE" id="PS50885">
    <property type="entry name" value="HAMP"/>
    <property type="match status" value="1"/>
</dbReference>
<dbReference type="eggNOG" id="COG0840">
    <property type="taxonomic scope" value="Bacteria"/>
</dbReference>
<evidence type="ECO:0000256" key="2">
    <source>
        <dbReference type="ARBA" id="ARBA00022519"/>
    </source>
</evidence>
<dbReference type="PROSITE" id="PS50111">
    <property type="entry name" value="CHEMOTAXIS_TRANSDUC_2"/>
    <property type="match status" value="1"/>
</dbReference>
<keyword evidence="2" id="KW-1003">Cell membrane</keyword>
<dbReference type="Pfam" id="PF00015">
    <property type="entry name" value="MCPsignal"/>
    <property type="match status" value="1"/>
</dbReference>
<dbReference type="InterPro" id="IPR003660">
    <property type="entry name" value="HAMP_dom"/>
</dbReference>
<dbReference type="InterPro" id="IPR004090">
    <property type="entry name" value="Chemotax_Me-accpt_rcpt"/>
</dbReference>
<dbReference type="CDD" id="cd06225">
    <property type="entry name" value="HAMP"/>
    <property type="match status" value="1"/>
</dbReference>
<evidence type="ECO:0000259" key="8">
    <source>
        <dbReference type="PROSITE" id="PS50192"/>
    </source>
</evidence>
<dbReference type="STRING" id="177437.HRM2_43840"/>
<evidence type="ECO:0000313" key="11">
    <source>
        <dbReference type="Proteomes" id="UP000000442"/>
    </source>
</evidence>
<evidence type="ECO:0000259" key="7">
    <source>
        <dbReference type="PROSITE" id="PS50111"/>
    </source>
</evidence>